<keyword evidence="4" id="KW-1185">Reference proteome</keyword>
<evidence type="ECO:0000256" key="1">
    <source>
        <dbReference type="SAM" id="MobiDB-lite"/>
    </source>
</evidence>
<dbReference type="Proteomes" id="UP000617634">
    <property type="component" value="Unassembled WGS sequence"/>
</dbReference>
<keyword evidence="2" id="KW-0732">Signal</keyword>
<organism evidence="3 4">
    <name type="scientific">Novosphingobium aureum</name>
    <dbReference type="NCBI Taxonomy" id="2792964"/>
    <lineage>
        <taxon>Bacteria</taxon>
        <taxon>Pseudomonadati</taxon>
        <taxon>Pseudomonadota</taxon>
        <taxon>Alphaproteobacteria</taxon>
        <taxon>Sphingomonadales</taxon>
        <taxon>Sphingomonadaceae</taxon>
        <taxon>Novosphingobium</taxon>
    </lineage>
</organism>
<reference evidence="3" key="1">
    <citation type="submission" date="2020-11" db="EMBL/GenBank/DDBJ databases">
        <title>Novosphingobium aureum sp. nov., a marine bacterium isolated from sediment of a salt flat.</title>
        <authorList>
            <person name="Yoo Y."/>
            <person name="Kim J.-J."/>
        </authorList>
    </citation>
    <scope>NUCLEOTIDE SEQUENCE</scope>
    <source>
        <strain evidence="3">YJ-S2-02</strain>
    </source>
</reference>
<accession>A0A931HCL2</accession>
<sequence>MRHYLSLTSALVAAALLPAGGAMAQGLGGQPGGSGYGQGAPGQGASGQGDAAGGQSGDGVERIETKRARKLEITPYIELNQIVTAELSPGSEVLTYTQAAVGLDAAIAGRRTGASASLRYARQIGWGDAGDGDIISGIARGYAEVTPGVTLEAGALATRGAFEGRGPITTGADSTVYSLYAGPSVQTRAGDLDIAARYRIGYTGIDNGTPYVAGTDIDVFDESVSQAADAQVGVKPGVVAPVGLGVAGSFYQEDIANLDQRVRDMQARAMVTVPVNRTTQVVAAIGYEDVEISSREVLFDGEGNPLIDDDGRFVTDKSSPRLMAYDISGVLWDVAVMWRPSRRTSLSAHVGRRYGSFTFGGTLAYAPDDRKQLSLVVYDTLSGFGGQVNRALGNLPTDFEAVRDPVTGDLRGCVSSLQGSNCLSGVLGSVRSAAFRARGGALTYSMQMGRLDAGLGIGYDRRRFFGAEGSILAAYDGVVDENYWLSAYLSGQLGPRAGWSTNGYANWISSSDTLLGDIAGYGVSAAYYQLLTSRLRGTIAISLDGAEYKDASIDDIWTASALAGLRYSF</sequence>
<dbReference type="RefSeq" id="WP_197162940.1">
    <property type="nucleotide sequence ID" value="NZ_JADZGI010000001.1"/>
</dbReference>
<gene>
    <name evidence="3" type="ORF">I5E68_08630</name>
</gene>
<proteinExistence type="predicted"/>
<evidence type="ECO:0000313" key="3">
    <source>
        <dbReference type="EMBL" id="MBH0113013.1"/>
    </source>
</evidence>
<evidence type="ECO:0000256" key="2">
    <source>
        <dbReference type="SAM" id="SignalP"/>
    </source>
</evidence>
<comment type="caution">
    <text evidence="3">The sequence shown here is derived from an EMBL/GenBank/DDBJ whole genome shotgun (WGS) entry which is preliminary data.</text>
</comment>
<feature type="chain" id="PRO_5036839548" evidence="2">
    <location>
        <begin position="25"/>
        <end position="569"/>
    </location>
</feature>
<dbReference type="AlphaFoldDB" id="A0A931HCL2"/>
<dbReference type="SUPFAM" id="SSF56935">
    <property type="entry name" value="Porins"/>
    <property type="match status" value="1"/>
</dbReference>
<feature type="signal peptide" evidence="2">
    <location>
        <begin position="1"/>
        <end position="24"/>
    </location>
</feature>
<name>A0A931HCL2_9SPHN</name>
<evidence type="ECO:0000313" key="4">
    <source>
        <dbReference type="Proteomes" id="UP000617634"/>
    </source>
</evidence>
<feature type="region of interest" description="Disordered" evidence="1">
    <location>
        <begin position="33"/>
        <end position="60"/>
    </location>
</feature>
<dbReference type="EMBL" id="JADZGI010000001">
    <property type="protein sequence ID" value="MBH0113013.1"/>
    <property type="molecule type" value="Genomic_DNA"/>
</dbReference>
<feature type="compositionally biased region" description="Gly residues" evidence="1">
    <location>
        <begin position="33"/>
        <end position="57"/>
    </location>
</feature>
<protein>
    <submittedName>
        <fullName evidence="3">Preprotein translocase subunit YajC</fullName>
    </submittedName>
</protein>